<dbReference type="InterPro" id="IPR008274">
    <property type="entry name" value="AldOxase/xan_DH_MoCoBD1"/>
</dbReference>
<dbReference type="Pfam" id="PF02738">
    <property type="entry name" value="MoCoBD_1"/>
    <property type="match status" value="2"/>
</dbReference>
<dbReference type="InterPro" id="IPR037165">
    <property type="entry name" value="AldOxase/xan_DH_Mopterin-bd_sf"/>
</dbReference>
<organism evidence="2 3">
    <name type="scientific">Sinobacterium norvegicum</name>
    <dbReference type="NCBI Taxonomy" id="1641715"/>
    <lineage>
        <taxon>Bacteria</taxon>
        <taxon>Pseudomonadati</taxon>
        <taxon>Pseudomonadota</taxon>
        <taxon>Gammaproteobacteria</taxon>
        <taxon>Cellvibrionales</taxon>
        <taxon>Spongiibacteraceae</taxon>
        <taxon>Sinobacterium</taxon>
    </lineage>
</organism>
<dbReference type="InterPro" id="IPR046867">
    <property type="entry name" value="AldOxase/xan_DH_MoCoBD2"/>
</dbReference>
<feature type="domain" description="Aldehyde oxidase/xanthine dehydrogenase a/b hammerhead" evidence="1">
    <location>
        <begin position="205"/>
        <end position="283"/>
    </location>
</feature>
<evidence type="ECO:0000313" key="3">
    <source>
        <dbReference type="Proteomes" id="UP000838100"/>
    </source>
</evidence>
<dbReference type="EMBL" id="CAKLPX010000001">
    <property type="protein sequence ID" value="CAH0990178.1"/>
    <property type="molecule type" value="Genomic_DNA"/>
</dbReference>
<dbReference type="Proteomes" id="UP000838100">
    <property type="component" value="Unassembled WGS sequence"/>
</dbReference>
<dbReference type="SUPFAM" id="SSF56003">
    <property type="entry name" value="Molybdenum cofactor-binding domain"/>
    <property type="match status" value="2"/>
</dbReference>
<evidence type="ECO:0000313" key="2">
    <source>
        <dbReference type="EMBL" id="CAH0990178.1"/>
    </source>
</evidence>
<accession>A0ABM9AB15</accession>
<sequence length="721" mass="76790">MKLSRRGLLKLSATATGGLALGFSLSGCKEGEYQHGSAEDFRPNAFLAISEDNTVTLQIHRAEMGQGVMTGITQIVAEEFDLAPSEFVTELSGLVNSELASPDTFLQITGGSQTIASSYQSLREVGAAARAMLLNAAAEVLQVPVGGLTTDNGHIVSDGKKHPYGRFVKVASKLPVPEQLTLKDAADFQYIGQSEQRLDSQAKVSGQAEFGIDIYPEDFVTAVMLRSPSFGGQLIDFDAAEALKVKGVIDVIAVNNAVTVVAKSYWPARKAAGLITVNWDSSATANLSSASILAEQQRLAASEQGENITAAGSFTAADGDKTLSVSYEAPYLAHATMEPMNAVADYHDGKVSLWGGHQGADITADMVARALGISRHDVTVHSCFLGGGFGRRIVPDYMAEAAMVSRQVGQPVKLIWSREDDMAHDYYRPSHYSELSASISADNKVSWHHKLVGPSLLRDFMPDSLKTIFPEWVPGSVATTVGKFVASTDGSSVEGAAELPYGFAEVNVDYVEYTPPVPIGFWRSVGHSQNAFVVEAFVDEVAEQVGSDPLAFRLANLSADSAEAKVLQQVKVLSNWGAQVEGRFQGVAVHHSFGSTVAEVVEISMVDGKPKVETVYCVADCGQVINPDLVVTQMQSAIIFALTAALYGEITIEAGAVVQSNFHNYPMLRINETPDIVVELIESSLPPTGVGEPGVPPLAPALANALYAASAVRHRSLPIKV</sequence>
<keyword evidence="3" id="KW-1185">Reference proteome</keyword>
<dbReference type="Gene3D" id="3.90.1170.50">
    <property type="entry name" value="Aldehyde oxidase/xanthine dehydrogenase, a/b hammerhead"/>
    <property type="match status" value="1"/>
</dbReference>
<dbReference type="InterPro" id="IPR052516">
    <property type="entry name" value="N-heterocyclic_Hydroxylase"/>
</dbReference>
<dbReference type="PIRSF" id="PIRSF036389">
    <property type="entry name" value="IOR_B"/>
    <property type="match status" value="1"/>
</dbReference>
<dbReference type="GO" id="GO:0047121">
    <property type="term" value="F:isoquinoline 1-oxidoreductase activity"/>
    <property type="evidence" value="ECO:0007669"/>
    <property type="project" value="UniProtKB-EC"/>
</dbReference>
<evidence type="ECO:0000259" key="1">
    <source>
        <dbReference type="SMART" id="SM01008"/>
    </source>
</evidence>
<gene>
    <name evidence="2" type="primary">iorB</name>
    <name evidence="2" type="ORF">SIN8267_00270</name>
</gene>
<dbReference type="InterPro" id="IPR006311">
    <property type="entry name" value="TAT_signal"/>
</dbReference>
<proteinExistence type="predicted"/>
<name>A0ABM9AB15_9GAMM</name>
<dbReference type="PROSITE" id="PS51257">
    <property type="entry name" value="PROKAR_LIPOPROTEIN"/>
    <property type="match status" value="1"/>
</dbReference>
<dbReference type="Gene3D" id="3.30.365.10">
    <property type="entry name" value="Aldehyde oxidase/xanthine dehydrogenase, molybdopterin binding domain"/>
    <property type="match status" value="4"/>
</dbReference>
<dbReference type="InterPro" id="IPR000674">
    <property type="entry name" value="Ald_Oxase/Xan_DH_a/b"/>
</dbReference>
<reference evidence="2" key="1">
    <citation type="submission" date="2021-12" db="EMBL/GenBank/DDBJ databases">
        <authorList>
            <person name="Rodrigo-Torres L."/>
            <person name="Arahal R. D."/>
            <person name="Lucena T."/>
        </authorList>
    </citation>
    <scope>NUCLEOTIDE SEQUENCE</scope>
    <source>
        <strain evidence="2">CECT 8267</strain>
    </source>
</reference>
<dbReference type="PANTHER" id="PTHR47495:SF2">
    <property type="entry name" value="ALDEHYDE DEHYDROGENASE"/>
    <property type="match status" value="1"/>
</dbReference>
<comment type="caution">
    <text evidence="2">The sequence shown here is derived from an EMBL/GenBank/DDBJ whole genome shotgun (WGS) entry which is preliminary data.</text>
</comment>
<dbReference type="RefSeq" id="WP_237442867.1">
    <property type="nucleotide sequence ID" value="NZ_CAKLPX010000001.1"/>
</dbReference>
<protein>
    <submittedName>
        <fullName evidence="2">Isoquinoline 1-oxidoreductase subunit beta</fullName>
        <ecNumber evidence="2">1.3.99.16</ecNumber>
    </submittedName>
</protein>
<dbReference type="Pfam" id="PF20256">
    <property type="entry name" value="MoCoBD_2"/>
    <property type="match status" value="2"/>
</dbReference>
<dbReference type="PROSITE" id="PS51318">
    <property type="entry name" value="TAT"/>
    <property type="match status" value="1"/>
</dbReference>
<keyword evidence="2" id="KW-0560">Oxidoreductase</keyword>
<dbReference type="SMART" id="SM01008">
    <property type="entry name" value="Ald_Xan_dh_C"/>
    <property type="match status" value="1"/>
</dbReference>
<dbReference type="PANTHER" id="PTHR47495">
    <property type="entry name" value="ALDEHYDE DEHYDROGENASE"/>
    <property type="match status" value="1"/>
</dbReference>
<dbReference type="InterPro" id="IPR012368">
    <property type="entry name" value="OxRdtase_Mopterin-bd_su_IorB"/>
</dbReference>
<dbReference type="EC" id="1.3.99.16" evidence="2"/>